<evidence type="ECO:0000256" key="1">
    <source>
        <dbReference type="SAM" id="Coils"/>
    </source>
</evidence>
<dbReference type="AlphaFoldDB" id="A0A5C6P9L9"/>
<evidence type="ECO:0000313" key="4">
    <source>
        <dbReference type="Proteomes" id="UP000324091"/>
    </source>
</evidence>
<evidence type="ECO:0000313" key="3">
    <source>
        <dbReference type="EMBL" id="TWW75511.1"/>
    </source>
</evidence>
<evidence type="ECO:0000256" key="2">
    <source>
        <dbReference type="SAM" id="SignalP"/>
    </source>
</evidence>
<protein>
    <submittedName>
        <fullName evidence="3">Uncharacterized protein</fullName>
    </submittedName>
</protein>
<gene>
    <name evidence="3" type="ORF">D4764_13G0001730</name>
</gene>
<feature type="signal peptide" evidence="2">
    <location>
        <begin position="1"/>
        <end position="20"/>
    </location>
</feature>
<reference evidence="3 4" key="1">
    <citation type="submission" date="2019-04" db="EMBL/GenBank/DDBJ databases">
        <title>Chromosome genome assembly for Takifugu flavidus.</title>
        <authorList>
            <person name="Xiao S."/>
        </authorList>
    </citation>
    <scope>NUCLEOTIDE SEQUENCE [LARGE SCALE GENOMIC DNA]</scope>
    <source>
        <strain evidence="3">HTHZ2018</strain>
        <tissue evidence="3">Muscle</tissue>
    </source>
</reference>
<proteinExistence type="predicted"/>
<keyword evidence="4" id="KW-1185">Reference proteome</keyword>
<organism evidence="3 4">
    <name type="scientific">Takifugu flavidus</name>
    <name type="common">sansaifugu</name>
    <dbReference type="NCBI Taxonomy" id="433684"/>
    <lineage>
        <taxon>Eukaryota</taxon>
        <taxon>Metazoa</taxon>
        <taxon>Chordata</taxon>
        <taxon>Craniata</taxon>
        <taxon>Vertebrata</taxon>
        <taxon>Euteleostomi</taxon>
        <taxon>Actinopterygii</taxon>
        <taxon>Neopterygii</taxon>
        <taxon>Teleostei</taxon>
        <taxon>Neoteleostei</taxon>
        <taxon>Acanthomorphata</taxon>
        <taxon>Eupercaria</taxon>
        <taxon>Tetraodontiformes</taxon>
        <taxon>Tetradontoidea</taxon>
        <taxon>Tetraodontidae</taxon>
        <taxon>Takifugu</taxon>
    </lineage>
</organism>
<comment type="caution">
    <text evidence="3">The sequence shown here is derived from an EMBL/GenBank/DDBJ whole genome shotgun (WGS) entry which is preliminary data.</text>
</comment>
<keyword evidence="2" id="KW-0732">Signal</keyword>
<sequence length="152" mass="17360">MRLSSLCIWLLLFYGTPADSDEVNLLDYSGFGPCDVTLTPEEPCEQEGDEINCPYLFNVPPLTIHLPKQLRELERIVDELQTLKDNVDELRRMCADCTTQITVHAYSRARSNICSEVNSILPIKVRVKAQNFRPCPKLPNDLTTFIWPCKTT</sequence>
<accession>A0A5C6P9L9</accession>
<dbReference type="Proteomes" id="UP000324091">
    <property type="component" value="Chromosome 13"/>
</dbReference>
<name>A0A5C6P9L9_9TELE</name>
<keyword evidence="1" id="KW-0175">Coiled coil</keyword>
<feature type="coiled-coil region" evidence="1">
    <location>
        <begin position="66"/>
        <end position="100"/>
    </location>
</feature>
<dbReference type="EMBL" id="RHFK02000005">
    <property type="protein sequence ID" value="TWW75511.1"/>
    <property type="molecule type" value="Genomic_DNA"/>
</dbReference>
<feature type="chain" id="PRO_5022684655" evidence="2">
    <location>
        <begin position="21"/>
        <end position="152"/>
    </location>
</feature>